<proteinExistence type="predicted"/>
<dbReference type="RefSeq" id="WP_187786746.1">
    <property type="nucleotide sequence ID" value="NZ_JACTVA010000062.1"/>
</dbReference>
<comment type="caution">
    <text evidence="1">The sequence shown here is derived from an EMBL/GenBank/DDBJ whole genome shotgun (WGS) entry which is preliminary data.</text>
</comment>
<name>A0ABR7RT96_9PROT</name>
<organism evidence="1 2">
    <name type="scientific">Teichococcus aerophilus</name>
    <dbReference type="NCBI Taxonomy" id="1224513"/>
    <lineage>
        <taxon>Bacteria</taxon>
        <taxon>Pseudomonadati</taxon>
        <taxon>Pseudomonadota</taxon>
        <taxon>Alphaproteobacteria</taxon>
        <taxon>Acetobacterales</taxon>
        <taxon>Roseomonadaceae</taxon>
        <taxon>Roseomonas</taxon>
    </lineage>
</organism>
<evidence type="ECO:0000313" key="2">
    <source>
        <dbReference type="Proteomes" id="UP000626026"/>
    </source>
</evidence>
<dbReference type="EMBL" id="JACTVA010000062">
    <property type="protein sequence ID" value="MBC9209613.1"/>
    <property type="molecule type" value="Genomic_DNA"/>
</dbReference>
<sequence>MTKEELTAWALANGWQMIAGNPSLTKPSAPKEAIVRLILKATVANLEVKKPAGKWEKVGGEAYAKITPDEQDGPPHGLGFQQVPSISMLMQENRDRMVFAKFGG</sequence>
<evidence type="ECO:0000313" key="1">
    <source>
        <dbReference type="EMBL" id="MBC9209613.1"/>
    </source>
</evidence>
<accession>A0ABR7RT96</accession>
<dbReference type="Proteomes" id="UP000626026">
    <property type="component" value="Unassembled WGS sequence"/>
</dbReference>
<keyword evidence="2" id="KW-1185">Reference proteome</keyword>
<gene>
    <name evidence="1" type="ORF">IBL26_22405</name>
</gene>
<protein>
    <submittedName>
        <fullName evidence="1">Uncharacterized protein</fullName>
    </submittedName>
</protein>
<reference evidence="1 2" key="1">
    <citation type="journal article" date="2013" name="Int. J. Syst. Evol. Microbiol.">
        <title>Roseomonas aerophila sp. nov., isolated from air.</title>
        <authorList>
            <person name="Kim S.J."/>
            <person name="Weon H.Y."/>
            <person name="Ahn J.H."/>
            <person name="Hong S.B."/>
            <person name="Seok S.J."/>
            <person name="Whang K.S."/>
            <person name="Kwon S.W."/>
        </authorList>
    </citation>
    <scope>NUCLEOTIDE SEQUENCE [LARGE SCALE GENOMIC DNA]</scope>
    <source>
        <strain evidence="1 2">NBRC 108923</strain>
    </source>
</reference>